<protein>
    <recommendedName>
        <fullName evidence="6">DH domain-containing protein</fullName>
    </recommendedName>
</protein>
<dbReference type="Gene3D" id="1.20.900.10">
    <property type="entry name" value="Dbl homology (DH) domain"/>
    <property type="match status" value="1"/>
</dbReference>
<dbReference type="KEGG" id="dpp:DICPUDRAFT_26788"/>
<keyword evidence="1" id="KW-0812">Transmembrane</keyword>
<dbReference type="eggNOG" id="KOG3524">
    <property type="taxonomic scope" value="Eukaryota"/>
</dbReference>
<organism evidence="4 5">
    <name type="scientific">Dictyostelium purpureum</name>
    <name type="common">Slime mold</name>
    <dbReference type="NCBI Taxonomy" id="5786"/>
    <lineage>
        <taxon>Eukaryota</taxon>
        <taxon>Amoebozoa</taxon>
        <taxon>Evosea</taxon>
        <taxon>Eumycetozoa</taxon>
        <taxon>Dictyostelia</taxon>
        <taxon>Dictyosteliales</taxon>
        <taxon>Dictyosteliaceae</taxon>
        <taxon>Dictyostelium</taxon>
    </lineage>
</organism>
<dbReference type="GO" id="GO:0099139">
    <property type="term" value="P:cheating during chimeric sorocarp development"/>
    <property type="evidence" value="ECO:0007669"/>
    <property type="project" value="EnsemblProtists"/>
</dbReference>
<dbReference type="InterPro" id="IPR001849">
    <property type="entry name" value="PH_domain"/>
</dbReference>
<dbReference type="EMBL" id="GL870956">
    <property type="protein sequence ID" value="EGC39520.1"/>
    <property type="molecule type" value="Genomic_DNA"/>
</dbReference>
<dbReference type="OrthoDB" id="660555at2759"/>
<keyword evidence="1" id="KW-0472">Membrane</keyword>
<dbReference type="GO" id="GO:0005085">
    <property type="term" value="F:guanyl-nucleotide exchange factor activity"/>
    <property type="evidence" value="ECO:0000318"/>
    <property type="project" value="GO_Central"/>
</dbReference>
<dbReference type="PROSITE" id="PS50003">
    <property type="entry name" value="PH_DOMAIN"/>
    <property type="match status" value="2"/>
</dbReference>
<dbReference type="PANTHER" id="PTHR12673:SF78">
    <property type="entry name" value="DH DOMAIN-CONTAINING PROTEIN"/>
    <property type="match status" value="1"/>
</dbReference>
<evidence type="ECO:0000259" key="3">
    <source>
        <dbReference type="PROSITE" id="PS50010"/>
    </source>
</evidence>
<keyword evidence="5" id="KW-1185">Reference proteome</keyword>
<dbReference type="SMART" id="SM00325">
    <property type="entry name" value="RhoGEF"/>
    <property type="match status" value="1"/>
</dbReference>
<reference evidence="5" key="1">
    <citation type="journal article" date="2011" name="Genome Biol.">
        <title>Comparative genomics of the social amoebae Dictyostelium discoideum and Dictyostelium purpureum.</title>
        <authorList>
            <consortium name="US DOE Joint Genome Institute (JGI-PGF)"/>
            <person name="Sucgang R."/>
            <person name="Kuo A."/>
            <person name="Tian X."/>
            <person name="Salerno W."/>
            <person name="Parikh A."/>
            <person name="Feasley C.L."/>
            <person name="Dalin E."/>
            <person name="Tu H."/>
            <person name="Huang E."/>
            <person name="Barry K."/>
            <person name="Lindquist E."/>
            <person name="Shapiro H."/>
            <person name="Bruce D."/>
            <person name="Schmutz J."/>
            <person name="Salamov A."/>
            <person name="Fey P."/>
            <person name="Gaudet P."/>
            <person name="Anjard C."/>
            <person name="Babu M.M."/>
            <person name="Basu S."/>
            <person name="Bushmanova Y."/>
            <person name="van der Wel H."/>
            <person name="Katoh-Kurasawa M."/>
            <person name="Dinh C."/>
            <person name="Coutinho P.M."/>
            <person name="Saito T."/>
            <person name="Elias M."/>
            <person name="Schaap P."/>
            <person name="Kay R.R."/>
            <person name="Henrissat B."/>
            <person name="Eichinger L."/>
            <person name="Rivero F."/>
            <person name="Putnam N.H."/>
            <person name="West C.M."/>
            <person name="Loomis W.F."/>
            <person name="Chisholm R.L."/>
            <person name="Shaulsky G."/>
            <person name="Strassmann J.E."/>
            <person name="Queller D.C."/>
            <person name="Kuspa A."/>
            <person name="Grigoriev I.V."/>
        </authorList>
    </citation>
    <scope>NUCLEOTIDE SEQUENCE [LARGE SCALE GENOMIC DNA]</scope>
    <source>
        <strain evidence="5">QSDP1</strain>
    </source>
</reference>
<feature type="domain" description="DH" evidence="3">
    <location>
        <begin position="268"/>
        <end position="456"/>
    </location>
</feature>
<evidence type="ECO:0000313" key="5">
    <source>
        <dbReference type="Proteomes" id="UP000001064"/>
    </source>
</evidence>
<dbReference type="AlphaFoldDB" id="F0Z955"/>
<dbReference type="Pfam" id="PF00621">
    <property type="entry name" value="RhoGEF"/>
    <property type="match status" value="1"/>
</dbReference>
<dbReference type="Pfam" id="PF00169">
    <property type="entry name" value="PH"/>
    <property type="match status" value="1"/>
</dbReference>
<evidence type="ECO:0008006" key="6">
    <source>
        <dbReference type="Google" id="ProtNLM"/>
    </source>
</evidence>
<dbReference type="RefSeq" id="XP_003283967.1">
    <property type="nucleotide sequence ID" value="XM_003283919.1"/>
</dbReference>
<dbReference type="VEuPathDB" id="AmoebaDB:DICPUDRAFT_26788"/>
<dbReference type="InterPro" id="IPR035899">
    <property type="entry name" value="DBL_dom_sf"/>
</dbReference>
<dbReference type="GeneID" id="10509848"/>
<dbReference type="GO" id="GO:0005737">
    <property type="term" value="C:cytoplasm"/>
    <property type="evidence" value="ECO:0000318"/>
    <property type="project" value="GO_Central"/>
</dbReference>
<dbReference type="SMART" id="SM00233">
    <property type="entry name" value="PH"/>
    <property type="match status" value="2"/>
</dbReference>
<sequence>MFFLAINKNKFIYIGGVSSIAILGLIYYLKNKYNFKEEEENKNNSYNKEMVSQQLSEIRKKINDFNKLSFPTKQGLLFKKSRYLKEWRCRFFAIQDNILFYFDTKNSVPTGHPLGMFNLLDCQFTLIQNEKRPNVFKILEQKTGKNCLISCENIEEFQNWFAILPQIQQIVLKREQICIKLQSLIRKKQQAKRFRELKEASVQIQKFYHHHEGHRKFARFVHNVIKVQSIVRGFLQKLRYRRIKTQVLVIQSHFNTIKLKNRLEKEFTRKRIVQELLATEKSYVYNLKLIIDIFIRPLMNFHSIEQKVLSLSEISGVFGNWEQLYKINSEFLKLIQGKFDTWHTEQLIGDIFISNTDSLLQYTPYVTNFEFSRKLLDKLTASNINFRNFLDAAQRDKRSKYLDISSFLIQPVQRLPRYELLLRDLNKNTYDSHPDKENLVKGISKVKEITMYVNNQQKERENLSQVIQIQQELISDNGKISFSSATRLIRQGDVKVSKKKWNYMYLFNSQLVIIQKKDEKKLVKEIIQLDCLGIRDETGVDINLSNGDLNQSFTTSMGGPSSPDIYAINTSSSALPIGISGNKFKIVINQKVEYSLYFDTPEERDGWFTDIAVTLNRLEILNSSTKSK</sequence>
<dbReference type="SUPFAM" id="SSF48065">
    <property type="entry name" value="DBL homology domain (DH-domain)"/>
    <property type="match status" value="1"/>
</dbReference>
<gene>
    <name evidence="4" type="ORF">DICPUDRAFT_26788</name>
</gene>
<accession>F0Z955</accession>
<feature type="domain" description="PH" evidence="2">
    <location>
        <begin position="70"/>
        <end position="169"/>
    </location>
</feature>
<dbReference type="SUPFAM" id="SSF50729">
    <property type="entry name" value="PH domain-like"/>
    <property type="match status" value="2"/>
</dbReference>
<evidence type="ECO:0000256" key="1">
    <source>
        <dbReference type="SAM" id="Phobius"/>
    </source>
</evidence>
<evidence type="ECO:0000259" key="2">
    <source>
        <dbReference type="PROSITE" id="PS50003"/>
    </source>
</evidence>
<dbReference type="Gene3D" id="2.30.29.30">
    <property type="entry name" value="Pleckstrin-homology domain (PH domain)/Phosphotyrosine-binding domain (PTB)"/>
    <property type="match status" value="2"/>
</dbReference>
<dbReference type="PROSITE" id="PS50096">
    <property type="entry name" value="IQ"/>
    <property type="match status" value="1"/>
</dbReference>
<dbReference type="CDD" id="cd00160">
    <property type="entry name" value="RhoGEF"/>
    <property type="match status" value="1"/>
</dbReference>
<dbReference type="OMA" id="MYLFNSQ"/>
<dbReference type="PANTHER" id="PTHR12673">
    <property type="entry name" value="FACIOGENITAL DYSPLASIA PROTEIN"/>
    <property type="match status" value="1"/>
</dbReference>
<dbReference type="Proteomes" id="UP000001064">
    <property type="component" value="Unassembled WGS sequence"/>
</dbReference>
<name>F0Z955_DICPU</name>
<dbReference type="InterPro" id="IPR000219">
    <property type="entry name" value="DH_dom"/>
</dbReference>
<dbReference type="InterPro" id="IPR011993">
    <property type="entry name" value="PH-like_dom_sf"/>
</dbReference>
<dbReference type="STRING" id="5786.F0Z955"/>
<dbReference type="PROSITE" id="PS50010">
    <property type="entry name" value="DH_2"/>
    <property type="match status" value="1"/>
</dbReference>
<dbReference type="InterPro" id="IPR051092">
    <property type="entry name" value="FYVE_RhoGEF_PH"/>
</dbReference>
<dbReference type="Gene3D" id="1.20.5.190">
    <property type="match status" value="1"/>
</dbReference>
<keyword evidence="1" id="KW-1133">Transmembrane helix</keyword>
<dbReference type="InParanoid" id="F0Z955"/>
<proteinExistence type="predicted"/>
<feature type="domain" description="PH" evidence="2">
    <location>
        <begin position="487"/>
        <end position="616"/>
    </location>
</feature>
<evidence type="ECO:0000313" key="4">
    <source>
        <dbReference type="EMBL" id="EGC39520.1"/>
    </source>
</evidence>
<feature type="transmembrane region" description="Helical" evidence="1">
    <location>
        <begin position="12"/>
        <end position="29"/>
    </location>
</feature>